<proteinExistence type="predicted"/>
<organism evidence="1 2">
    <name type="scientific">Nocardia cerradoensis</name>
    <dbReference type="NCBI Taxonomy" id="85688"/>
    <lineage>
        <taxon>Bacteria</taxon>
        <taxon>Bacillati</taxon>
        <taxon>Actinomycetota</taxon>
        <taxon>Actinomycetes</taxon>
        <taxon>Mycobacteriales</taxon>
        <taxon>Nocardiaceae</taxon>
        <taxon>Nocardia</taxon>
    </lineage>
</organism>
<comment type="caution">
    <text evidence="1">The sequence shown here is derived from an EMBL/GenBank/DDBJ whole genome shotgun (WGS) entry which is preliminary data.</text>
</comment>
<keyword evidence="2" id="KW-1185">Reference proteome</keyword>
<reference evidence="1 2" key="1">
    <citation type="submission" date="2017-07" db="EMBL/GenBank/DDBJ databases">
        <title>First draft Genome Sequence of Nocardia cerradoensis isolated from human infection.</title>
        <authorList>
            <person name="Carrasco G."/>
        </authorList>
    </citation>
    <scope>NUCLEOTIDE SEQUENCE [LARGE SCALE GENOMIC DNA]</scope>
    <source>
        <strain evidence="1 2">CNM20130759</strain>
    </source>
</reference>
<dbReference type="Proteomes" id="UP000215506">
    <property type="component" value="Unassembled WGS sequence"/>
</dbReference>
<evidence type="ECO:0000313" key="1">
    <source>
        <dbReference type="EMBL" id="OXR45897.1"/>
    </source>
</evidence>
<dbReference type="RefSeq" id="WP_039778149.1">
    <property type="nucleotide sequence ID" value="NZ_JAAXOR010000001.1"/>
</dbReference>
<dbReference type="AlphaFoldDB" id="A0A231HAZ3"/>
<evidence type="ECO:0000313" key="2">
    <source>
        <dbReference type="Proteomes" id="UP000215506"/>
    </source>
</evidence>
<gene>
    <name evidence="1" type="ORF">B7C42_02189</name>
</gene>
<protein>
    <submittedName>
        <fullName evidence="1">Uncharacterized protein</fullName>
    </submittedName>
</protein>
<sequence>MSDFDSNGPTPRLTAPLCRAARLLGDEVRAVLLHSPRPVFLFYLAQTFDQLEADLSSGRPPGPATPAQQLCLHLMLAQAEGQVPAEELSRARRRLLRHDTGEILAEVRAVAGKSGGSYDFIALGDVLAAGGMGAFFAPFEPSDLAA</sequence>
<dbReference type="EMBL" id="NGAF01000003">
    <property type="protein sequence ID" value="OXR45897.1"/>
    <property type="molecule type" value="Genomic_DNA"/>
</dbReference>
<accession>A0A231HAZ3</accession>
<name>A0A231HAZ3_9NOCA</name>